<evidence type="ECO:0000313" key="2">
    <source>
        <dbReference type="Proteomes" id="UP000828390"/>
    </source>
</evidence>
<reference evidence="1" key="1">
    <citation type="journal article" date="2019" name="bioRxiv">
        <title>The Genome of the Zebra Mussel, Dreissena polymorpha: A Resource for Invasive Species Research.</title>
        <authorList>
            <person name="McCartney M.A."/>
            <person name="Auch B."/>
            <person name="Kono T."/>
            <person name="Mallez S."/>
            <person name="Zhang Y."/>
            <person name="Obille A."/>
            <person name="Becker A."/>
            <person name="Abrahante J.E."/>
            <person name="Garbe J."/>
            <person name="Badalamenti J.P."/>
            <person name="Herman A."/>
            <person name="Mangelson H."/>
            <person name="Liachko I."/>
            <person name="Sullivan S."/>
            <person name="Sone E.D."/>
            <person name="Koren S."/>
            <person name="Silverstein K.A.T."/>
            <person name="Beckman K.B."/>
            <person name="Gohl D.M."/>
        </authorList>
    </citation>
    <scope>NUCLEOTIDE SEQUENCE</scope>
    <source>
        <strain evidence="1">Duluth1</strain>
        <tissue evidence="1">Whole animal</tissue>
    </source>
</reference>
<protein>
    <submittedName>
        <fullName evidence="1">Uncharacterized protein</fullName>
    </submittedName>
</protein>
<sequence length="146" mass="17383">MYEMYRCRRRGFNWVECLQDIVNSINKQPKEVLSYQTPFAVYFGRGYDKSADEIKKNAKRASIKCNKRLNESQMKRRPCYVSEKGAHIFLRYPFGKRVPYKRYILKGKVLQRSGGFSRYRVLYTKQDDSVVTEWVSVEHITSRTSE</sequence>
<dbReference type="Proteomes" id="UP000828390">
    <property type="component" value="Unassembled WGS sequence"/>
</dbReference>
<dbReference type="EMBL" id="JAIWYP010000003">
    <property type="protein sequence ID" value="KAH3846914.1"/>
    <property type="molecule type" value="Genomic_DNA"/>
</dbReference>
<accession>A0A9D4QX86</accession>
<comment type="caution">
    <text evidence="1">The sequence shown here is derived from an EMBL/GenBank/DDBJ whole genome shotgun (WGS) entry which is preliminary data.</text>
</comment>
<dbReference type="AlphaFoldDB" id="A0A9D4QX86"/>
<evidence type="ECO:0000313" key="1">
    <source>
        <dbReference type="EMBL" id="KAH3846914.1"/>
    </source>
</evidence>
<proteinExistence type="predicted"/>
<gene>
    <name evidence="1" type="ORF">DPMN_089221</name>
</gene>
<name>A0A9D4QX86_DREPO</name>
<reference evidence="1" key="2">
    <citation type="submission" date="2020-11" db="EMBL/GenBank/DDBJ databases">
        <authorList>
            <person name="McCartney M.A."/>
            <person name="Auch B."/>
            <person name="Kono T."/>
            <person name="Mallez S."/>
            <person name="Becker A."/>
            <person name="Gohl D.M."/>
            <person name="Silverstein K.A.T."/>
            <person name="Koren S."/>
            <person name="Bechman K.B."/>
            <person name="Herman A."/>
            <person name="Abrahante J.E."/>
            <person name="Garbe J."/>
        </authorList>
    </citation>
    <scope>NUCLEOTIDE SEQUENCE</scope>
    <source>
        <strain evidence="1">Duluth1</strain>
        <tissue evidence="1">Whole animal</tissue>
    </source>
</reference>
<organism evidence="1 2">
    <name type="scientific">Dreissena polymorpha</name>
    <name type="common">Zebra mussel</name>
    <name type="synonym">Mytilus polymorpha</name>
    <dbReference type="NCBI Taxonomy" id="45954"/>
    <lineage>
        <taxon>Eukaryota</taxon>
        <taxon>Metazoa</taxon>
        <taxon>Spiralia</taxon>
        <taxon>Lophotrochozoa</taxon>
        <taxon>Mollusca</taxon>
        <taxon>Bivalvia</taxon>
        <taxon>Autobranchia</taxon>
        <taxon>Heteroconchia</taxon>
        <taxon>Euheterodonta</taxon>
        <taxon>Imparidentia</taxon>
        <taxon>Neoheterodontei</taxon>
        <taxon>Myida</taxon>
        <taxon>Dreissenoidea</taxon>
        <taxon>Dreissenidae</taxon>
        <taxon>Dreissena</taxon>
    </lineage>
</organism>
<keyword evidence="2" id="KW-1185">Reference proteome</keyword>